<evidence type="ECO:0000313" key="2">
    <source>
        <dbReference type="EMBL" id="MBA0575774.1"/>
    </source>
</evidence>
<reference evidence="2 3" key="1">
    <citation type="journal article" date="2019" name="Genome Biol. Evol.">
        <title>Insights into the evolution of the New World diploid cottons (Gossypium, subgenus Houzingenia) based on genome sequencing.</title>
        <authorList>
            <person name="Grover C.E."/>
            <person name="Arick M.A. 2nd"/>
            <person name="Thrash A."/>
            <person name="Conover J.L."/>
            <person name="Sanders W.S."/>
            <person name="Peterson D.G."/>
            <person name="Frelichowski J.E."/>
            <person name="Scheffler J.A."/>
            <person name="Scheffler B.E."/>
            <person name="Wendel J.F."/>
        </authorList>
    </citation>
    <scope>NUCLEOTIDE SEQUENCE [LARGE SCALE GENOMIC DNA]</scope>
    <source>
        <strain evidence="2">157</strain>
        <tissue evidence="2">Leaf</tissue>
    </source>
</reference>
<evidence type="ECO:0000256" key="1">
    <source>
        <dbReference type="SAM" id="Coils"/>
    </source>
</evidence>
<proteinExistence type="predicted"/>
<accession>A0A7J8NG04</accession>
<keyword evidence="1" id="KW-0175">Coiled coil</keyword>
<keyword evidence="3" id="KW-1185">Reference proteome</keyword>
<organism evidence="2 3">
    <name type="scientific">Gossypium lobatum</name>
    <dbReference type="NCBI Taxonomy" id="34289"/>
    <lineage>
        <taxon>Eukaryota</taxon>
        <taxon>Viridiplantae</taxon>
        <taxon>Streptophyta</taxon>
        <taxon>Embryophyta</taxon>
        <taxon>Tracheophyta</taxon>
        <taxon>Spermatophyta</taxon>
        <taxon>Magnoliopsida</taxon>
        <taxon>eudicotyledons</taxon>
        <taxon>Gunneridae</taxon>
        <taxon>Pentapetalae</taxon>
        <taxon>rosids</taxon>
        <taxon>malvids</taxon>
        <taxon>Malvales</taxon>
        <taxon>Malvaceae</taxon>
        <taxon>Malvoideae</taxon>
        <taxon>Gossypium</taxon>
    </lineage>
</organism>
<dbReference type="AlphaFoldDB" id="A0A7J8NG04"/>
<protein>
    <submittedName>
        <fullName evidence="2">Uncharacterized protein</fullName>
    </submittedName>
</protein>
<dbReference type="Proteomes" id="UP000593572">
    <property type="component" value="Unassembled WGS sequence"/>
</dbReference>
<evidence type="ECO:0000313" key="3">
    <source>
        <dbReference type="Proteomes" id="UP000593572"/>
    </source>
</evidence>
<comment type="caution">
    <text evidence="2">The sequence shown here is derived from an EMBL/GenBank/DDBJ whole genome shotgun (WGS) entry which is preliminary data.</text>
</comment>
<gene>
    <name evidence="2" type="ORF">Golob_006927</name>
</gene>
<name>A0A7J8NG04_9ROSI</name>
<sequence>MREQFRDFVEFFNSNVKKIYRVLNSTMGKLTEKNDAVKAMMMASKEEIMATTRALNTRIEELKRELAMCQATVSRGVLGATLNREIDVSKSKEFTGTRFASDVDNFLWGMDSMDERRDETAAKTLVEFQKEFKAQFYSEYVEDDAWAKLCRFMQRVIENFESSKPNGKGNGGEDEGHDENSLKISVFLAIKGDVEPKEEAMRLGFIDCLERFKLSATSKGEKVEPDEKSALVDKEASNLFISERITSKLGLSIRKSNKRIKMANFKEIFTMGVARGVELQLGEWKAENVLYGRNINSVDRTAEEAHMEMLAGLKPVESLVGLPPMIKVGCASDFGGKVVMQIGQTQESFQSSEVGKPRDL</sequence>
<feature type="coiled-coil region" evidence="1">
    <location>
        <begin position="45"/>
        <end position="72"/>
    </location>
</feature>
<dbReference type="EMBL" id="JABEZX010271294">
    <property type="protein sequence ID" value="MBA0575774.1"/>
    <property type="molecule type" value="Genomic_DNA"/>
</dbReference>